<dbReference type="AlphaFoldDB" id="A0A816EZQ3"/>
<feature type="region of interest" description="Disordered" evidence="1">
    <location>
        <begin position="240"/>
        <end position="259"/>
    </location>
</feature>
<organism evidence="2 3">
    <name type="scientific">Adineta ricciae</name>
    <name type="common">Rotifer</name>
    <dbReference type="NCBI Taxonomy" id="249248"/>
    <lineage>
        <taxon>Eukaryota</taxon>
        <taxon>Metazoa</taxon>
        <taxon>Spiralia</taxon>
        <taxon>Gnathifera</taxon>
        <taxon>Rotifera</taxon>
        <taxon>Eurotatoria</taxon>
        <taxon>Bdelloidea</taxon>
        <taxon>Adinetida</taxon>
        <taxon>Adinetidae</taxon>
        <taxon>Adineta</taxon>
    </lineage>
</organism>
<evidence type="ECO:0000256" key="1">
    <source>
        <dbReference type="SAM" id="MobiDB-lite"/>
    </source>
</evidence>
<reference evidence="2" key="1">
    <citation type="submission" date="2021-02" db="EMBL/GenBank/DDBJ databases">
        <authorList>
            <person name="Nowell W R."/>
        </authorList>
    </citation>
    <scope>NUCLEOTIDE SEQUENCE</scope>
</reference>
<evidence type="ECO:0000313" key="3">
    <source>
        <dbReference type="Proteomes" id="UP000663828"/>
    </source>
</evidence>
<proteinExistence type="predicted"/>
<protein>
    <submittedName>
        <fullName evidence="2">Uncharacterized protein</fullName>
    </submittedName>
</protein>
<sequence length="259" mass="30884">MAGSINSPLTPGMTRIISDQESLAAHCQKEQDRLINEQKRFFQKNENLSEAVEKDLDEADILLDKMRKAALEIERIETKKRSLREEEIELHRDLDNKKFHLENIKENFQKCQKDIEDQTSLRNQCDEQLRILQEKLDKLKEDQSDSQSLNQLQTEIDKLNDEITKYNDLIKETSEKLRNLAQQIQDLHLEIEQKEKELELLNKEIEKLENIQQDCEKKQRQLENKRKQLENHLADLQKIINEKEAKETHTEEQINKFQE</sequence>
<comment type="caution">
    <text evidence="2">The sequence shown here is derived from an EMBL/GenBank/DDBJ whole genome shotgun (WGS) entry which is preliminary data.</text>
</comment>
<dbReference type="Gene3D" id="1.10.287.1490">
    <property type="match status" value="1"/>
</dbReference>
<name>A0A816EZQ3_ADIRI</name>
<accession>A0A816EZQ3</accession>
<dbReference type="EMBL" id="CAJNOR010011235">
    <property type="protein sequence ID" value="CAF1659906.1"/>
    <property type="molecule type" value="Genomic_DNA"/>
</dbReference>
<dbReference type="Proteomes" id="UP000663828">
    <property type="component" value="Unassembled WGS sequence"/>
</dbReference>
<feature type="non-terminal residue" evidence="2">
    <location>
        <position position="259"/>
    </location>
</feature>
<evidence type="ECO:0000313" key="2">
    <source>
        <dbReference type="EMBL" id="CAF1659906.1"/>
    </source>
</evidence>
<keyword evidence="3" id="KW-1185">Reference proteome</keyword>
<gene>
    <name evidence="2" type="ORF">XAT740_LOCUS56649</name>
</gene>